<organism evidence="11 12">
    <name type="scientific">Thalassobacterium sedimentorum</name>
    <dbReference type="NCBI Taxonomy" id="3041258"/>
    <lineage>
        <taxon>Bacteria</taxon>
        <taxon>Pseudomonadati</taxon>
        <taxon>Verrucomicrobiota</taxon>
        <taxon>Opitutia</taxon>
        <taxon>Puniceicoccales</taxon>
        <taxon>Coraliomargaritaceae</taxon>
        <taxon>Thalassobacterium</taxon>
    </lineage>
</organism>
<keyword evidence="4 6" id="KW-0630">Potassium</keyword>
<feature type="domain" description="GTP-binding protein TrmE N-terminal" evidence="9">
    <location>
        <begin position="26"/>
        <end position="141"/>
    </location>
</feature>
<dbReference type="InterPro" id="IPR006073">
    <property type="entry name" value="GTP-bd"/>
</dbReference>
<dbReference type="InterPro" id="IPR004520">
    <property type="entry name" value="GTPase_MnmE"/>
</dbReference>
<evidence type="ECO:0000259" key="9">
    <source>
        <dbReference type="Pfam" id="PF10396"/>
    </source>
</evidence>
<dbReference type="CDD" id="cd04164">
    <property type="entry name" value="trmE"/>
    <property type="match status" value="1"/>
</dbReference>
<dbReference type="Pfam" id="PF10396">
    <property type="entry name" value="TrmE_N"/>
    <property type="match status" value="1"/>
</dbReference>
<dbReference type="InterPro" id="IPR005225">
    <property type="entry name" value="Small_GTP-bd"/>
</dbReference>
<dbReference type="InterPro" id="IPR027417">
    <property type="entry name" value="P-loop_NTPase"/>
</dbReference>
<evidence type="ECO:0000313" key="11">
    <source>
        <dbReference type="EMBL" id="MDQ8194375.1"/>
    </source>
</evidence>
<evidence type="ECO:0000256" key="4">
    <source>
        <dbReference type="ARBA" id="ARBA00022958"/>
    </source>
</evidence>
<evidence type="ECO:0000259" key="8">
    <source>
        <dbReference type="Pfam" id="PF01926"/>
    </source>
</evidence>
<dbReference type="HAMAP" id="MF_00379">
    <property type="entry name" value="GTPase_MnmE"/>
    <property type="match status" value="1"/>
</dbReference>
<dbReference type="InterPro" id="IPR027266">
    <property type="entry name" value="TrmE/GcvT-like"/>
</dbReference>
<keyword evidence="3 6" id="KW-0547">Nucleotide-binding</keyword>
<dbReference type="SUPFAM" id="SSF52540">
    <property type="entry name" value="P-loop containing nucleoside triphosphate hydrolases"/>
    <property type="match status" value="1"/>
</dbReference>
<dbReference type="Pfam" id="PF01926">
    <property type="entry name" value="MMR_HSR1"/>
    <property type="match status" value="1"/>
</dbReference>
<dbReference type="CDD" id="cd14858">
    <property type="entry name" value="TrmE_N"/>
    <property type="match status" value="1"/>
</dbReference>
<feature type="binding site" evidence="6">
    <location>
        <position position="141"/>
    </location>
    <ligand>
        <name>(6S)-5-formyl-5,6,7,8-tetrahydrofolate</name>
        <dbReference type="ChEBI" id="CHEBI:57457"/>
    </ligand>
</feature>
<keyword evidence="2 6" id="KW-0819">tRNA processing</keyword>
<sequence>MSRRILTLDPAADSVNLAGIMPANDTIVALSSPAGESAIALIRLSGPACAELALAITQRSKPLKKRFAHFANYTDQQGVQIDECVFTFFAEGQSFTGEAMLEIAPHGNPLIVQKILTDLMARGCRPAEPGEFTRTAFMNGRMDLSQAEAVSDLIRARSDRSLEVAQRQLHGSVGRKMSELTERLLSVMAHLEAYIDFPEEDLPGEDQAGPASELRQLIVEIRDLIETQRYSALLHEGIKTLIIGEPNVGKSSLINALTGADRSIVSDIPGTTRDYISAFMMVGPWRIEILDTAGLHEAGDKIEQLGIDHTIEQAETADFFLLVLDATAPCPTLPESLLERLTPANTIVIENKTDLAGAAERGDFLPGLQHVRTSLLERKGLAELREVWLQSIDASLTQPQGDGVVVNARHAASLGEALTALELASTKLRDGELSELIAADLRDAVEYIGQVVGRVDNERMLDSLFKQFCIGK</sequence>
<dbReference type="Gene3D" id="3.40.50.300">
    <property type="entry name" value="P-loop containing nucleotide triphosphate hydrolases"/>
    <property type="match status" value="1"/>
</dbReference>
<dbReference type="NCBIfam" id="TIGR00450">
    <property type="entry name" value="mnmE_trmE_thdF"/>
    <property type="match status" value="1"/>
</dbReference>
<dbReference type="GO" id="GO:0016787">
    <property type="term" value="F:hydrolase activity"/>
    <property type="evidence" value="ECO:0007669"/>
    <property type="project" value="UniProtKB-KW"/>
</dbReference>
<feature type="binding site" evidence="6">
    <location>
        <begin position="291"/>
        <end position="294"/>
    </location>
    <ligand>
        <name>GTP</name>
        <dbReference type="ChEBI" id="CHEBI:37565"/>
    </ligand>
</feature>
<feature type="binding site" evidence="6">
    <location>
        <position position="266"/>
    </location>
    <ligand>
        <name>K(+)</name>
        <dbReference type="ChEBI" id="CHEBI:29103"/>
    </ligand>
</feature>
<feature type="domain" description="G" evidence="8">
    <location>
        <begin position="240"/>
        <end position="351"/>
    </location>
</feature>
<feature type="binding site" evidence="6">
    <location>
        <position position="43"/>
    </location>
    <ligand>
        <name>(6S)-5-formyl-5,6,7,8-tetrahydrofolate</name>
        <dbReference type="ChEBI" id="CHEBI:57457"/>
    </ligand>
</feature>
<evidence type="ECO:0000256" key="6">
    <source>
        <dbReference type="HAMAP-Rule" id="MF_00379"/>
    </source>
</evidence>
<dbReference type="InterPro" id="IPR027368">
    <property type="entry name" value="MnmE_dom2"/>
</dbReference>
<protein>
    <recommendedName>
        <fullName evidence="6">tRNA modification GTPase MnmE</fullName>
        <ecNumber evidence="6">3.6.-.-</ecNumber>
    </recommendedName>
</protein>
<dbReference type="Proteomes" id="UP001243717">
    <property type="component" value="Unassembled WGS sequence"/>
</dbReference>
<comment type="subcellular location">
    <subcellularLocation>
        <location evidence="6">Cytoplasm</location>
    </subcellularLocation>
</comment>
<evidence type="ECO:0000256" key="1">
    <source>
        <dbReference type="ARBA" id="ARBA00011043"/>
    </source>
</evidence>
<feature type="domain" description="MnmE helical" evidence="10">
    <location>
        <begin position="144"/>
        <end position="469"/>
    </location>
</feature>
<dbReference type="RefSeq" id="WP_308984850.1">
    <property type="nucleotide sequence ID" value="NZ_JARXIC010000010.1"/>
</dbReference>
<keyword evidence="12" id="KW-1185">Reference proteome</keyword>
<feature type="binding site" evidence="6">
    <location>
        <position position="102"/>
    </location>
    <ligand>
        <name>(6S)-5-formyl-5,6,7,8-tetrahydrofolate</name>
        <dbReference type="ChEBI" id="CHEBI:57457"/>
    </ligand>
</feature>
<dbReference type="Gene3D" id="3.30.1360.120">
    <property type="entry name" value="Probable tRNA modification gtpase trme, domain 1"/>
    <property type="match status" value="1"/>
</dbReference>
<comment type="caution">
    <text evidence="6">Lacks conserved residue(s) required for the propagation of feature annotation.</text>
</comment>
<dbReference type="InterPro" id="IPR025867">
    <property type="entry name" value="MnmE_helical"/>
</dbReference>
<evidence type="ECO:0000256" key="3">
    <source>
        <dbReference type="ARBA" id="ARBA00022741"/>
    </source>
</evidence>
<feature type="binding site" evidence="6">
    <location>
        <position position="247"/>
    </location>
    <ligand>
        <name>K(+)</name>
        <dbReference type="ChEBI" id="CHEBI:29103"/>
    </ligand>
</feature>
<evidence type="ECO:0000313" key="12">
    <source>
        <dbReference type="Proteomes" id="UP001243717"/>
    </source>
</evidence>
<dbReference type="InterPro" id="IPR018948">
    <property type="entry name" value="GTP-bd_TrmE_N"/>
</dbReference>
<dbReference type="PANTHER" id="PTHR42714:SF2">
    <property type="entry name" value="TRNA MODIFICATION GTPASE GTPBP3, MITOCHONDRIAL"/>
    <property type="match status" value="1"/>
</dbReference>
<dbReference type="EMBL" id="JARXIC010000010">
    <property type="protein sequence ID" value="MDQ8194375.1"/>
    <property type="molecule type" value="Genomic_DNA"/>
</dbReference>
<keyword evidence="6" id="KW-0479">Metal-binding</keyword>
<dbReference type="InterPro" id="IPR031168">
    <property type="entry name" value="G_TrmE"/>
</dbReference>
<evidence type="ECO:0000256" key="5">
    <source>
        <dbReference type="ARBA" id="ARBA00023134"/>
    </source>
</evidence>
<comment type="cofactor">
    <cofactor evidence="6">
        <name>K(+)</name>
        <dbReference type="ChEBI" id="CHEBI:29103"/>
    </cofactor>
    <text evidence="6">Binds 1 potassium ion per subunit.</text>
</comment>
<keyword evidence="6" id="KW-0963">Cytoplasm</keyword>
<feature type="binding site" evidence="6">
    <location>
        <position position="268"/>
    </location>
    <ligand>
        <name>K(+)</name>
        <dbReference type="ChEBI" id="CHEBI:29103"/>
    </ligand>
</feature>
<dbReference type="NCBIfam" id="NF003661">
    <property type="entry name" value="PRK05291.1-3"/>
    <property type="match status" value="1"/>
</dbReference>
<accession>A0ABU1AHS8</accession>
<gene>
    <name evidence="6 11" type="primary">mnmE</name>
    <name evidence="6" type="synonym">trmE</name>
    <name evidence="11" type="ORF">QEH59_08055</name>
</gene>
<feature type="binding site" evidence="6">
    <location>
        <position position="472"/>
    </location>
    <ligand>
        <name>(6S)-5-formyl-5,6,7,8-tetrahydrofolate</name>
        <dbReference type="ChEBI" id="CHEBI:57457"/>
    </ligand>
</feature>
<reference evidence="11 12" key="1">
    <citation type="submission" date="2023-04" db="EMBL/GenBank/DDBJ databases">
        <title>A novel bacteria isolated from coastal sediment.</title>
        <authorList>
            <person name="Liu X.-J."/>
            <person name="Du Z.-J."/>
        </authorList>
    </citation>
    <scope>NUCLEOTIDE SEQUENCE [LARGE SCALE GENOMIC DNA]</scope>
    <source>
        <strain evidence="11 12">SDUM461004</strain>
    </source>
</reference>
<feature type="binding site" evidence="6">
    <location>
        <position position="271"/>
    </location>
    <ligand>
        <name>K(+)</name>
        <dbReference type="ChEBI" id="CHEBI:29103"/>
    </ligand>
</feature>
<keyword evidence="5 6" id="KW-0342">GTP-binding</keyword>
<evidence type="ECO:0000256" key="2">
    <source>
        <dbReference type="ARBA" id="ARBA00022694"/>
    </source>
</evidence>
<comment type="function">
    <text evidence="6">Exhibits a very high intrinsic GTPase hydrolysis rate. Involved in the addition of a carboxymethylaminomethyl (cmnm) group at the wobble position (U34) of certain tRNAs, forming tRNA-cmnm(5)s(2)U34.</text>
</comment>
<keyword evidence="6 11" id="KW-0378">Hydrolase</keyword>
<dbReference type="SUPFAM" id="SSF116878">
    <property type="entry name" value="TrmE connector domain"/>
    <property type="match status" value="1"/>
</dbReference>
<dbReference type="Pfam" id="PF12631">
    <property type="entry name" value="MnmE_helical"/>
    <property type="match status" value="1"/>
</dbReference>
<keyword evidence="6" id="KW-0460">Magnesium</keyword>
<dbReference type="Gene3D" id="1.20.120.430">
    <property type="entry name" value="tRNA modification GTPase MnmE domain 2"/>
    <property type="match status" value="1"/>
</dbReference>
<comment type="similarity">
    <text evidence="1 6 7">Belongs to the TRAFAC class TrmE-Era-EngA-EngB-Septin-like GTPase superfamily. TrmE GTPase family.</text>
</comment>
<evidence type="ECO:0000259" key="10">
    <source>
        <dbReference type="Pfam" id="PF12631"/>
    </source>
</evidence>
<feature type="binding site" evidence="6">
    <location>
        <begin position="266"/>
        <end position="272"/>
    </location>
    <ligand>
        <name>GTP</name>
        <dbReference type="ChEBI" id="CHEBI:37565"/>
    </ligand>
</feature>
<name>A0ABU1AHS8_9BACT</name>
<proteinExistence type="inferred from homology"/>
<comment type="caution">
    <text evidence="11">The sequence shown here is derived from an EMBL/GenBank/DDBJ whole genome shotgun (WGS) entry which is preliminary data.</text>
</comment>
<comment type="subunit">
    <text evidence="6">Homodimer. Heterotetramer of two MnmE and two MnmG subunits.</text>
</comment>
<dbReference type="EC" id="3.6.-.-" evidence="6"/>
<dbReference type="NCBIfam" id="TIGR00231">
    <property type="entry name" value="small_GTP"/>
    <property type="match status" value="1"/>
</dbReference>
<dbReference type="PANTHER" id="PTHR42714">
    <property type="entry name" value="TRNA MODIFICATION GTPASE GTPBP3"/>
    <property type="match status" value="1"/>
</dbReference>
<feature type="binding site" evidence="6">
    <location>
        <begin position="247"/>
        <end position="252"/>
    </location>
    <ligand>
        <name>GTP</name>
        <dbReference type="ChEBI" id="CHEBI:37565"/>
    </ligand>
</feature>
<feature type="binding site" evidence="6">
    <location>
        <position position="251"/>
    </location>
    <ligand>
        <name>Mg(2+)</name>
        <dbReference type="ChEBI" id="CHEBI:18420"/>
    </ligand>
</feature>
<feature type="binding site" evidence="6">
    <location>
        <position position="272"/>
    </location>
    <ligand>
        <name>Mg(2+)</name>
        <dbReference type="ChEBI" id="CHEBI:18420"/>
    </ligand>
</feature>
<evidence type="ECO:0000256" key="7">
    <source>
        <dbReference type="RuleBase" id="RU003313"/>
    </source>
</evidence>